<dbReference type="AlphaFoldDB" id="A0AAV6NQT3"/>
<name>A0AAV6NQT3_9ROSI</name>
<evidence type="ECO:0000256" key="1">
    <source>
        <dbReference type="SAM" id="MobiDB-lite"/>
    </source>
</evidence>
<evidence type="ECO:0000313" key="3">
    <source>
        <dbReference type="Proteomes" id="UP000685013"/>
    </source>
</evidence>
<comment type="caution">
    <text evidence="2">The sequence shown here is derived from an EMBL/GenBank/DDBJ whole genome shotgun (WGS) entry which is preliminary data.</text>
</comment>
<feature type="region of interest" description="Disordered" evidence="1">
    <location>
        <begin position="216"/>
        <end position="248"/>
    </location>
</feature>
<feature type="non-terminal residue" evidence="2">
    <location>
        <position position="1"/>
    </location>
</feature>
<feature type="compositionally biased region" description="Polar residues" evidence="1">
    <location>
        <begin position="439"/>
        <end position="449"/>
    </location>
</feature>
<accession>A0AAV6NQT3</accession>
<keyword evidence="3" id="KW-1185">Reference proteome</keyword>
<dbReference type="Proteomes" id="UP000685013">
    <property type="component" value="Chromosome 4"/>
</dbReference>
<evidence type="ECO:0000313" key="2">
    <source>
        <dbReference type="EMBL" id="KAG6601410.1"/>
    </source>
</evidence>
<sequence length="901" mass="98569">MVVPIIVTRSVHVDEEQARKYVRPGHRFSYVRCSATTGSILHFANRVSPARSLIRYSVDTIMNFLLRSTHTVPPERPSVQEIPPPAAYYAPKPAVTLEGLISEDPFPQYSAVGNNDEEADASGGDNGSIADHMDRSGRARVVKHTDVSEEEGWISIPCKGLPNDWKNASDVHALCSEDRSFVFPGEQICILACLSAYKQDTETITPFKVAAVMSKNGKWHSPKKQNGNMDDETNSTNGETHGTDQNGENLLCEKFDPSEDVSASESLLRMEDHRRQTETLLQRFENSHFFVRIAESSDPLWSKKGSTDKQSDCETVGQNTVKSSINAVIDQGDFNSNVSGGVARGTFKCCSLSDGSIVVLLHVNVGVDILRDPVLEILQFEKYQERPMSFENQDALGYSNPDPCGELLKWLLPLDNTIPSIPRPLSPPRLTTNAGIGGTSQKSSVSASPGSQLFSFGHFRSYSMSSIPHNTAPPPAPIKAASSKPSFEIDDWDQFSIQKSSKSKRIGGHDLLSFRGVSLEQERFSVCCGLKGIHIPGRRWRRKLEIIHPVEIQSFAADCNTDDLLCVQIKNVSPAHIPDIIIYIDAITIVFEEASKDGLPSSLPIACVEGGNEHSLPNLALRRNEEHSFILKPATSMWRNIKACGERNSQSSRLQAGNATSSLLLTSKNIDQYAIMVTCRCNYTESRLFFKQPTSWRPRVSRDLMVSVALSGDPPKPNGIVSHLPVQVLTLQASNLTSEDLTMTVRAPASSTSPSVISLNSSPSSPMSPYMVLKEVAGRIGSEKCSTLERPRSIPAASENKKHSVDFTGRSVSFKEQSSPMSDIVPSAGLGCSHLWLQSRVPLGCIPSQSTATIKLELLPLTDGIITLDTLQIDVKEKGATYIPEHSLKINATSSVSTGII</sequence>
<dbReference type="EMBL" id="JAGKQH010000004">
    <property type="protein sequence ID" value="KAG6601410.1"/>
    <property type="molecule type" value="Genomic_DNA"/>
</dbReference>
<gene>
    <name evidence="2" type="ORF">SDJN03_06643</name>
</gene>
<proteinExistence type="predicted"/>
<protein>
    <submittedName>
        <fullName evidence="2">Uncharacterized protein</fullName>
    </submittedName>
</protein>
<feature type="region of interest" description="Disordered" evidence="1">
    <location>
        <begin position="423"/>
        <end position="449"/>
    </location>
</feature>
<feature type="region of interest" description="Disordered" evidence="1">
    <location>
        <begin position="115"/>
        <end position="136"/>
    </location>
</feature>
<dbReference type="PANTHER" id="PTHR36034:SF2">
    <property type="entry name" value="EXPRESSED PROTEIN"/>
    <property type="match status" value="1"/>
</dbReference>
<feature type="compositionally biased region" description="Polar residues" evidence="1">
    <location>
        <begin position="224"/>
        <end position="248"/>
    </location>
</feature>
<reference evidence="2 3" key="1">
    <citation type="journal article" date="2021" name="Hortic Res">
        <title>The domestication of Cucurbita argyrosperma as revealed by the genome of its wild relative.</title>
        <authorList>
            <person name="Barrera-Redondo J."/>
            <person name="Sanchez-de la Vega G."/>
            <person name="Aguirre-Liguori J.A."/>
            <person name="Castellanos-Morales G."/>
            <person name="Gutierrez-Guerrero Y.T."/>
            <person name="Aguirre-Dugua X."/>
            <person name="Aguirre-Planter E."/>
            <person name="Tenaillon M.I."/>
            <person name="Lira-Saade R."/>
            <person name="Eguiarte L.E."/>
        </authorList>
    </citation>
    <scope>NUCLEOTIDE SEQUENCE [LARGE SCALE GENOMIC DNA]</scope>
    <source>
        <strain evidence="2">JBR-2021</strain>
    </source>
</reference>
<dbReference type="PANTHER" id="PTHR36034">
    <property type="entry name" value="EXPRESSED PROTEIN"/>
    <property type="match status" value="1"/>
</dbReference>
<organism evidence="2 3">
    <name type="scientific">Cucurbita argyrosperma subsp. sororia</name>
    <dbReference type="NCBI Taxonomy" id="37648"/>
    <lineage>
        <taxon>Eukaryota</taxon>
        <taxon>Viridiplantae</taxon>
        <taxon>Streptophyta</taxon>
        <taxon>Embryophyta</taxon>
        <taxon>Tracheophyta</taxon>
        <taxon>Spermatophyta</taxon>
        <taxon>Magnoliopsida</taxon>
        <taxon>eudicotyledons</taxon>
        <taxon>Gunneridae</taxon>
        <taxon>Pentapetalae</taxon>
        <taxon>rosids</taxon>
        <taxon>fabids</taxon>
        <taxon>Cucurbitales</taxon>
        <taxon>Cucurbitaceae</taxon>
        <taxon>Cucurbiteae</taxon>
        <taxon>Cucurbita</taxon>
    </lineage>
</organism>